<dbReference type="Pfam" id="PF06841">
    <property type="entry name" value="Phage_T4_gp19"/>
    <property type="match status" value="1"/>
</dbReference>
<dbReference type="AlphaFoldDB" id="A0A3D8JXI4"/>
<proteinExistence type="predicted"/>
<comment type="caution">
    <text evidence="1">The sequence shown here is derived from an EMBL/GenBank/DDBJ whole genome shotgun (WGS) entry which is preliminary data.</text>
</comment>
<dbReference type="InterPro" id="IPR010667">
    <property type="entry name" value="Phage_T4_Gp19"/>
</dbReference>
<evidence type="ECO:0000313" key="1">
    <source>
        <dbReference type="EMBL" id="RDU97345.1"/>
    </source>
</evidence>
<keyword evidence="2" id="KW-1185">Reference proteome</keyword>
<dbReference type="InterPro" id="IPR011747">
    <property type="entry name" value="CHP02241"/>
</dbReference>
<accession>A0A3D8JXI4</accession>
<dbReference type="PANTHER" id="PTHR38009">
    <property type="entry name" value="CONSERVED HYPOTHETICAL PHAGE TAIL PROTEIN"/>
    <property type="match status" value="1"/>
</dbReference>
<name>A0A3D8JXI4_9BURK</name>
<dbReference type="OrthoDB" id="9799891at2"/>
<dbReference type="EMBL" id="QRGA01000010">
    <property type="protein sequence ID" value="RDU97345.1"/>
    <property type="molecule type" value="Genomic_DNA"/>
</dbReference>
<dbReference type="GO" id="GO:0005198">
    <property type="term" value="F:structural molecule activity"/>
    <property type="evidence" value="ECO:0007669"/>
    <property type="project" value="InterPro"/>
</dbReference>
<protein>
    <recommendedName>
        <fullName evidence="3">Phage tail protein</fullName>
    </recommendedName>
</protein>
<dbReference type="PANTHER" id="PTHR38009:SF1">
    <property type="entry name" value="CONSERVED HYPOTHETICAL PHAGE TAIL PROTEIN"/>
    <property type="match status" value="1"/>
</dbReference>
<gene>
    <name evidence="1" type="ORF">DWV00_19135</name>
</gene>
<evidence type="ECO:0000313" key="2">
    <source>
        <dbReference type="Proteomes" id="UP000256838"/>
    </source>
</evidence>
<reference evidence="1 2" key="1">
    <citation type="submission" date="2018-08" db="EMBL/GenBank/DDBJ databases">
        <title>Paraburkholderia sp. DHOM06 isolated from forest soil.</title>
        <authorList>
            <person name="Gao Z.-H."/>
            <person name="Qiu L.-H."/>
        </authorList>
    </citation>
    <scope>NUCLEOTIDE SEQUENCE [LARGE SCALE GENOMIC DNA]</scope>
    <source>
        <strain evidence="1 2">DHOM06</strain>
    </source>
</reference>
<dbReference type="Proteomes" id="UP000256838">
    <property type="component" value="Unassembled WGS sequence"/>
</dbReference>
<sequence>MSNLPPIGGDLATYGVKRFTGLSIDPFKTHRFVLDVQGIFVGGFMMIKGIGSKTAVETIREGGANGVEYKLPGQVTFPDLEMTSGLTYTDPMWLWYRSTMYGKPLRKNGTVYLMDDLGVPVAWWHLFNAWPTEWEGPSFDASQTLVAVQRFTLAYERIAKGLASSVVGGGASVIEGML</sequence>
<dbReference type="NCBIfam" id="TIGR02241">
    <property type="entry name" value="conserved hypothetical phage tail region protein"/>
    <property type="match status" value="1"/>
</dbReference>
<organism evidence="1 2">
    <name type="scientific">Trinickia dinghuensis</name>
    <dbReference type="NCBI Taxonomy" id="2291023"/>
    <lineage>
        <taxon>Bacteria</taxon>
        <taxon>Pseudomonadati</taxon>
        <taxon>Pseudomonadota</taxon>
        <taxon>Betaproteobacteria</taxon>
        <taxon>Burkholderiales</taxon>
        <taxon>Burkholderiaceae</taxon>
        <taxon>Trinickia</taxon>
    </lineage>
</organism>
<dbReference type="RefSeq" id="WP_115535156.1">
    <property type="nucleotide sequence ID" value="NZ_QRGA01000010.1"/>
</dbReference>
<evidence type="ECO:0008006" key="3">
    <source>
        <dbReference type="Google" id="ProtNLM"/>
    </source>
</evidence>